<proteinExistence type="predicted"/>
<dbReference type="EMBL" id="JAASAI010000007">
    <property type="protein sequence ID" value="NIL22739.1"/>
    <property type="molecule type" value="Genomic_DNA"/>
</dbReference>
<comment type="caution">
    <text evidence="1">The sequence shown here is derived from an EMBL/GenBank/DDBJ whole genome shotgun (WGS) entry which is preliminary data.</text>
</comment>
<evidence type="ECO:0000313" key="2">
    <source>
        <dbReference type="Proteomes" id="UP000712947"/>
    </source>
</evidence>
<dbReference type="Proteomes" id="UP000712947">
    <property type="component" value="Unassembled WGS sequence"/>
</dbReference>
<dbReference type="AlphaFoldDB" id="A0AA44HZS6"/>
<reference evidence="1" key="1">
    <citation type="submission" date="2020-03" db="EMBL/GenBank/DDBJ databases">
        <authorList>
            <person name="Kislichkina A."/>
            <person name="Dentovskaya S."/>
            <person name="Shaikhutdinov R."/>
            <person name="Ivanov S."/>
            <person name="Sizova A."/>
            <person name="Solomentsev V."/>
            <person name="Bogun A."/>
        </authorList>
    </citation>
    <scope>NUCLEOTIDE SEQUENCE</scope>
    <source>
        <strain evidence="1">SCPM-O-B-7610</strain>
    </source>
</reference>
<protein>
    <submittedName>
        <fullName evidence="1">Uncharacterized protein</fullName>
    </submittedName>
</protein>
<evidence type="ECO:0000313" key="1">
    <source>
        <dbReference type="EMBL" id="NIL22739.1"/>
    </source>
</evidence>
<name>A0AA44HZS6_YERMO</name>
<accession>A0AA44HZS6</accession>
<organism evidence="1 2">
    <name type="scientific">Yersinia mollaretii</name>
    <dbReference type="NCBI Taxonomy" id="33060"/>
    <lineage>
        <taxon>Bacteria</taxon>
        <taxon>Pseudomonadati</taxon>
        <taxon>Pseudomonadota</taxon>
        <taxon>Gammaproteobacteria</taxon>
        <taxon>Enterobacterales</taxon>
        <taxon>Yersiniaceae</taxon>
        <taxon>Yersinia</taxon>
    </lineage>
</organism>
<gene>
    <name evidence="1" type="ORF">HB991_09455</name>
</gene>
<dbReference type="RefSeq" id="WP_167311700.1">
    <property type="nucleotide sequence ID" value="NZ_CAWPGR010000053.1"/>
</dbReference>
<sequence length="211" mass="24124">MQNRFYMACLRDTVGSNMAFHCYQGCGYATDISKAHIYTLEEAQKSWNLGRDIDLPVSADVIDAAAVWHVDHQLIPGKNTIETDCTGYVAFIKDKWNGNDVYWLSDLMPTDDFSKAKVFPEPDATESSLVWMPFTTADAVKRRTFNIDQLNRRTMIQAAGLRVPDWLKRQNKRKSSGKARWNCPHCGKISWQYNPHDFDGCADWTCEGSNR</sequence>